<protein>
    <submittedName>
        <fullName evidence="4">PspC domain-containing protein</fullName>
    </submittedName>
</protein>
<keyword evidence="2" id="KW-0812">Transmembrane</keyword>
<feature type="compositionally biased region" description="Low complexity" evidence="1">
    <location>
        <begin position="213"/>
        <end position="238"/>
    </location>
</feature>
<evidence type="ECO:0000256" key="2">
    <source>
        <dbReference type="SAM" id="Phobius"/>
    </source>
</evidence>
<gene>
    <name evidence="4" type="ORF">JD292_09880</name>
</gene>
<evidence type="ECO:0000259" key="3">
    <source>
        <dbReference type="Pfam" id="PF04024"/>
    </source>
</evidence>
<sequence>MNSTPDPQPSNAGSGAGAPMGGSGSGFFAWLRGLGVVRGDDRWFAGVAGGIAHRLRIDPLIVRGAFVVLALIGGAAILAYLIGWLLLPDKFGRIHLEEMFRGRAQAGVIIAAVVIAAMLVTPVIFGQGSPFGIANLVLLSPFGLPGWLTATLTWILWIGVIVGLAIWLPRIIKERGSGSAGTPPAGPPSAGDPGAAGAQGGYPGAPRSGGTEAPAAAAHTQSFASAPGAWTAPAAGSPDPGATPTSSGAPTASGAPTVPLDPDAFPAGPGPGAAPGATAGASATGGADGSAESFASRADEWGRRTGEQATEWGKKAGKRAEAWAEDVGRRSEERGARYAAEHEARKAGPVFTLVSLAAALLAAGGAAAFGLASGLPSHDLLLAGLIAGLSTLALALIVAGIRGSRTGWVGFLAACGVVALTVAAILPSGSRFQAFGNVVTNGSEPGVLAVSGNVQLDLSEDTPLSDGSGPHAFTASLVAGNLYVTVPEDRPAVVNVRVLAGVIEDEVTGSGGMHTGGPLLLRTITSGGANAAHPTSDTLLVTVYVAAGRVAVDHAVPGSAPNATTTAQLQLDSENAR</sequence>
<evidence type="ECO:0000256" key="1">
    <source>
        <dbReference type="SAM" id="MobiDB-lite"/>
    </source>
</evidence>
<comment type="caution">
    <text evidence="4">The sequence shown here is derived from an EMBL/GenBank/DDBJ whole genome shotgun (WGS) entry which is preliminary data.</text>
</comment>
<feature type="region of interest" description="Disordered" evidence="1">
    <location>
        <begin position="177"/>
        <end position="332"/>
    </location>
</feature>
<feature type="transmembrane region" description="Helical" evidence="2">
    <location>
        <begin position="108"/>
        <end position="127"/>
    </location>
</feature>
<feature type="domain" description="Phage shock protein PspC N-terminal" evidence="3">
    <location>
        <begin position="39"/>
        <end position="89"/>
    </location>
</feature>
<dbReference type="EMBL" id="JAEHOI010000009">
    <property type="protein sequence ID" value="MBK0422382.1"/>
    <property type="molecule type" value="Genomic_DNA"/>
</dbReference>
<organism evidence="4 5">
    <name type="scientific">Leucobacter edaphi</name>
    <dbReference type="NCBI Taxonomy" id="2796472"/>
    <lineage>
        <taxon>Bacteria</taxon>
        <taxon>Bacillati</taxon>
        <taxon>Actinomycetota</taxon>
        <taxon>Actinomycetes</taxon>
        <taxon>Micrococcales</taxon>
        <taxon>Microbacteriaceae</taxon>
        <taxon>Leucobacter</taxon>
    </lineage>
</organism>
<proteinExistence type="predicted"/>
<evidence type="ECO:0000313" key="5">
    <source>
        <dbReference type="Proteomes" id="UP000618733"/>
    </source>
</evidence>
<feature type="transmembrane region" description="Helical" evidence="2">
    <location>
        <begin position="350"/>
        <end position="374"/>
    </location>
</feature>
<keyword evidence="2" id="KW-0472">Membrane</keyword>
<dbReference type="Pfam" id="PF04024">
    <property type="entry name" value="PspC"/>
    <property type="match status" value="1"/>
</dbReference>
<feature type="compositionally biased region" description="Basic and acidic residues" evidence="1">
    <location>
        <begin position="297"/>
        <end position="332"/>
    </location>
</feature>
<feature type="compositionally biased region" description="Low complexity" evidence="1">
    <location>
        <begin position="180"/>
        <end position="196"/>
    </location>
</feature>
<dbReference type="RefSeq" id="WP_200132576.1">
    <property type="nucleotide sequence ID" value="NZ_JAEHOI010000009.1"/>
</dbReference>
<keyword evidence="5" id="KW-1185">Reference proteome</keyword>
<reference evidence="4" key="1">
    <citation type="submission" date="2020-12" db="EMBL/GenBank/DDBJ databases">
        <title>Leucobacter sp. CAS2, isolated from Chromium sludge.</title>
        <authorList>
            <person name="Xu Z."/>
        </authorList>
    </citation>
    <scope>NUCLEOTIDE SEQUENCE</scope>
    <source>
        <strain evidence="4">CSA2</strain>
    </source>
</reference>
<feature type="transmembrane region" description="Helical" evidence="2">
    <location>
        <begin position="380"/>
        <end position="401"/>
    </location>
</feature>
<feature type="compositionally biased region" description="Low complexity" evidence="1">
    <location>
        <begin position="274"/>
        <end position="291"/>
    </location>
</feature>
<dbReference type="InterPro" id="IPR007168">
    <property type="entry name" value="Phageshock_PspC_N"/>
</dbReference>
<feature type="transmembrane region" description="Helical" evidence="2">
    <location>
        <begin position="147"/>
        <end position="168"/>
    </location>
</feature>
<keyword evidence="2" id="KW-1133">Transmembrane helix</keyword>
<name>A0A934QF74_9MICO</name>
<feature type="transmembrane region" description="Helical" evidence="2">
    <location>
        <begin position="408"/>
        <end position="426"/>
    </location>
</feature>
<accession>A0A934QF74</accession>
<dbReference type="Proteomes" id="UP000618733">
    <property type="component" value="Unassembled WGS sequence"/>
</dbReference>
<evidence type="ECO:0000313" key="4">
    <source>
        <dbReference type="EMBL" id="MBK0422382.1"/>
    </source>
</evidence>
<dbReference type="AlphaFoldDB" id="A0A934QF74"/>
<feature type="transmembrane region" description="Helical" evidence="2">
    <location>
        <begin position="65"/>
        <end position="87"/>
    </location>
</feature>